<sequence length="198" mass="22042">MTDIPKESFETFIFSDSFDPSNSNLIPMDDGIFFELLSQTMPDPILWSSTWPSRLSLEPITTTNMNINNNNNNNNNASATSTATAIASTSVTVTATKRSSNARLGYCQHPKHMYYRVHGLHPHPPSTPRRGRPPKGVASVPSQHLMTVRPLPKRLEQVVGESSIKVCLTCLKRSDLDQAYTSHPLYIGPQQLFKSTNQ</sequence>
<evidence type="ECO:0000313" key="1">
    <source>
        <dbReference type="EMBL" id="OAD73587.1"/>
    </source>
</evidence>
<dbReference type="RefSeq" id="XP_018291627.1">
    <property type="nucleotide sequence ID" value="XM_018431360.1"/>
</dbReference>
<dbReference type="OrthoDB" id="2289168at2759"/>
<name>A0A162PK72_PHYB8</name>
<dbReference type="EMBL" id="KV440980">
    <property type="protein sequence ID" value="OAD73587.1"/>
    <property type="molecule type" value="Genomic_DNA"/>
</dbReference>
<organism evidence="1 2">
    <name type="scientific">Phycomyces blakesleeanus (strain ATCC 8743b / DSM 1359 / FGSC 10004 / NBRC 33097 / NRRL 1555)</name>
    <dbReference type="NCBI Taxonomy" id="763407"/>
    <lineage>
        <taxon>Eukaryota</taxon>
        <taxon>Fungi</taxon>
        <taxon>Fungi incertae sedis</taxon>
        <taxon>Mucoromycota</taxon>
        <taxon>Mucoromycotina</taxon>
        <taxon>Mucoromycetes</taxon>
        <taxon>Mucorales</taxon>
        <taxon>Phycomycetaceae</taxon>
        <taxon>Phycomyces</taxon>
    </lineage>
</organism>
<accession>A0A162PK72</accession>
<dbReference type="VEuPathDB" id="FungiDB:PHYBLDRAFT_145061"/>
<proteinExistence type="predicted"/>
<keyword evidence="2" id="KW-1185">Reference proteome</keyword>
<reference evidence="2" key="1">
    <citation type="submission" date="2015-06" db="EMBL/GenBank/DDBJ databases">
        <title>Expansion of signal transduction pathways in fungi by whole-genome duplication.</title>
        <authorList>
            <consortium name="DOE Joint Genome Institute"/>
            <person name="Corrochano L.M."/>
            <person name="Kuo A."/>
            <person name="Marcet-Houben M."/>
            <person name="Polaino S."/>
            <person name="Salamov A."/>
            <person name="Villalobos J.M."/>
            <person name="Alvarez M.I."/>
            <person name="Avalos J."/>
            <person name="Benito E.P."/>
            <person name="Benoit I."/>
            <person name="Burger G."/>
            <person name="Camino L.P."/>
            <person name="Canovas D."/>
            <person name="Cerda-Olmedo E."/>
            <person name="Cheng J.-F."/>
            <person name="Dominguez A."/>
            <person name="Elias M."/>
            <person name="Eslava A.P."/>
            <person name="Glaser F."/>
            <person name="Grimwood J."/>
            <person name="Gutierrez G."/>
            <person name="Heitman J."/>
            <person name="Henrissat B."/>
            <person name="Iturriaga E.A."/>
            <person name="Lang B.F."/>
            <person name="Lavin J.L."/>
            <person name="Lee S."/>
            <person name="Li W."/>
            <person name="Lindquist E."/>
            <person name="Lopez-Garcia S."/>
            <person name="Luque E.M."/>
            <person name="Marcos A.T."/>
            <person name="Martin J."/>
            <person name="McCluskey K."/>
            <person name="Medina H.R."/>
            <person name="Miralles-Duran A."/>
            <person name="Miyazaki A."/>
            <person name="Munoz-Torres E."/>
            <person name="Oguiza J.A."/>
            <person name="Ohm R."/>
            <person name="Olmedo M."/>
            <person name="Orejas M."/>
            <person name="Ortiz-Castellanos L."/>
            <person name="Pisabarro A.G."/>
            <person name="Rodriguez-Romero J."/>
            <person name="Ruiz-Herrera J."/>
            <person name="Ruiz-Vazquez R."/>
            <person name="Sanz C."/>
            <person name="Schackwitz W."/>
            <person name="Schmutz J."/>
            <person name="Shahriari M."/>
            <person name="Shelest E."/>
            <person name="Silva-Franco F."/>
            <person name="Soanes D."/>
            <person name="Syed K."/>
            <person name="Tagua V.G."/>
            <person name="Talbot N.J."/>
            <person name="Thon M."/>
            <person name="De vries R.P."/>
            <person name="Wiebenga A."/>
            <person name="Yadav J.S."/>
            <person name="Braun E.L."/>
            <person name="Baker S."/>
            <person name="Garre V."/>
            <person name="Horwitz B."/>
            <person name="Torres-Martinez S."/>
            <person name="Idnurm A."/>
            <person name="Herrera-Estrella A."/>
            <person name="Gabaldon T."/>
            <person name="Grigoriev I.V."/>
        </authorList>
    </citation>
    <scope>NUCLEOTIDE SEQUENCE [LARGE SCALE GENOMIC DNA]</scope>
    <source>
        <strain evidence="2">NRRL 1555(-)</strain>
    </source>
</reference>
<dbReference type="AlphaFoldDB" id="A0A162PK72"/>
<gene>
    <name evidence="1" type="ORF">PHYBLDRAFT_145061</name>
</gene>
<evidence type="ECO:0000313" key="2">
    <source>
        <dbReference type="Proteomes" id="UP000077315"/>
    </source>
</evidence>
<protein>
    <submittedName>
        <fullName evidence="1">Uncharacterized protein</fullName>
    </submittedName>
</protein>
<dbReference type="Proteomes" id="UP000077315">
    <property type="component" value="Unassembled WGS sequence"/>
</dbReference>
<dbReference type="InParanoid" id="A0A162PK72"/>
<dbReference type="GeneID" id="28992266"/>